<dbReference type="EMBL" id="KF602049">
    <property type="protein sequence ID" value="AHE39497.1"/>
    <property type="molecule type" value="Genomic_DNA"/>
</dbReference>
<proteinExistence type="predicted"/>
<reference evidence="1" key="1">
    <citation type="submission" date="2013-09" db="EMBL/GenBank/DDBJ databases">
        <title>Complete nucleotide sequence of Streptomyces linear plasmid pFRL4.</title>
        <authorList>
            <person name="Chen Z."/>
            <person name="Fang P."/>
            <person name="Qin Z."/>
        </authorList>
    </citation>
    <scope>NUCLEOTIDE SEQUENCE</scope>
    <source>
        <plasmid evidence="1">pFRL4</plasmid>
    </source>
</reference>
<sequence length="485" mass="52353">MAATCRWATWPMPSSSRAALSSLGVGTNLRGWHHFALSTDLTTMGGAMTKPGSARAERNEVLLKHLETLDWSISGFARRIAARCEAIHLPYTVVTSTVSRWCKGATPSDDLAAAACHVLSNALHRVVTPESLGWPSDTGLVAAQSLEYLDVPHAVRMLSKLWALDAMRRRNVVKSAFSPSVFGPASREALVMPADAVIGGYGQHKVSVADIDLLDEQTQLFGKLDSQHGGGKFRGAFASMMDTHATPMLNGSFSARTGRRLYGSVVDAVLAMASMAYDDQLPGLAQRYDLQAMRLAQAIGDRARITRVHIHQARLAATQGGQADVLAHARSAVLAAQGAPPLVRAYAYVTEARAWALNGQADQVVAAVKRAREFFVRAQSSAGPAWLEWFDLRELEGQAAWAFAVAGLAEQGAQALKEASALPSDRTRDTVELLITEAVLARLRGDSAEHMAAARRASQASQHLMSRRLSERLDRLNAGEPLRDF</sequence>
<name>V9Z4N6_9ACTN</name>
<keyword evidence="1" id="KW-0614">Plasmid</keyword>
<geneLocation type="plasmid" evidence="1">
    <name>pFRL4</name>
</geneLocation>
<evidence type="ECO:0000313" key="1">
    <source>
        <dbReference type="EMBL" id="AHE39497.1"/>
    </source>
</evidence>
<dbReference type="AlphaFoldDB" id="V9Z4N6"/>
<gene>
    <name evidence="1" type="ORF">pFRL4_264</name>
</gene>
<organism evidence="1">
    <name type="scientific">Streptomyces sp. F2</name>
    <dbReference type="NCBI Taxonomy" id="317660"/>
    <lineage>
        <taxon>Bacteria</taxon>
        <taxon>Bacillati</taxon>
        <taxon>Actinomycetota</taxon>
        <taxon>Actinomycetes</taxon>
        <taxon>Kitasatosporales</taxon>
        <taxon>Streptomycetaceae</taxon>
        <taxon>Streptomyces</taxon>
    </lineage>
</organism>
<protein>
    <submittedName>
        <fullName evidence="1">Transcriptional regulator</fullName>
    </submittedName>
</protein>
<accession>V9Z4N6</accession>